<dbReference type="PANTHER" id="PTHR43664">
    <property type="entry name" value="MONOAMINE OXIDASE-RELATED"/>
    <property type="match status" value="1"/>
</dbReference>
<sequence>MIHQNPDVIKSAAEHVWGGHADRWPSPMRHFEDFTVGETDRFGSVTMTRTEIVAFAEEYDPQPFHTDADRAAESRYGGIIASGLHTFAVTIRLLSEHLTADAAFVGAMGIDELRWPAPVRPDETVSVETRVVRTEERSPKTGLVEFDTTVHGDADPVLGMRPLLLFDRREPGPGTDRD</sequence>
<dbReference type="InterPro" id="IPR002539">
    <property type="entry name" value="MaoC-like_dom"/>
</dbReference>
<feature type="domain" description="MaoC-like" evidence="1">
    <location>
        <begin position="39"/>
        <end position="148"/>
    </location>
</feature>
<dbReference type="PANTHER" id="PTHR43664:SF1">
    <property type="entry name" value="BETA-METHYLMALYL-COA DEHYDRATASE"/>
    <property type="match status" value="1"/>
</dbReference>
<protein>
    <submittedName>
        <fullName evidence="2">Acyl dehydratase</fullName>
    </submittedName>
</protein>
<dbReference type="InterPro" id="IPR029069">
    <property type="entry name" value="HotDog_dom_sf"/>
</dbReference>
<name>A0A1H6HQL3_9EURY</name>
<reference evidence="2 3" key="1">
    <citation type="submission" date="2016-10" db="EMBL/GenBank/DDBJ databases">
        <authorList>
            <person name="de Groot N.N."/>
        </authorList>
    </citation>
    <scope>NUCLEOTIDE SEQUENCE [LARGE SCALE GENOMIC DNA]</scope>
    <source>
        <strain evidence="2 3">IBRC-M10418</strain>
    </source>
</reference>
<dbReference type="AlphaFoldDB" id="A0A1H6HQL3"/>
<proteinExistence type="predicted"/>
<gene>
    <name evidence="2" type="ORF">SAMN05192561_1019</name>
</gene>
<dbReference type="STRING" id="1267564.SAMN05192561_1019"/>
<organism evidence="2 3">
    <name type="scientific">Halopenitus malekzadehii</name>
    <dbReference type="NCBI Taxonomy" id="1267564"/>
    <lineage>
        <taxon>Archaea</taxon>
        <taxon>Methanobacteriati</taxon>
        <taxon>Methanobacteriota</taxon>
        <taxon>Stenosarchaea group</taxon>
        <taxon>Halobacteria</taxon>
        <taxon>Halobacteriales</taxon>
        <taxon>Haloferacaceae</taxon>
        <taxon>Halopenitus</taxon>
    </lineage>
</organism>
<keyword evidence="3" id="KW-1185">Reference proteome</keyword>
<dbReference type="EMBL" id="FNWU01000001">
    <property type="protein sequence ID" value="SEH36485.1"/>
    <property type="molecule type" value="Genomic_DNA"/>
</dbReference>
<dbReference type="Pfam" id="PF01575">
    <property type="entry name" value="MaoC_dehydratas"/>
    <property type="match status" value="1"/>
</dbReference>
<dbReference type="SUPFAM" id="SSF54637">
    <property type="entry name" value="Thioesterase/thiol ester dehydrase-isomerase"/>
    <property type="match status" value="1"/>
</dbReference>
<accession>A0A1H6HQL3</accession>
<dbReference type="Proteomes" id="UP000199215">
    <property type="component" value="Unassembled WGS sequence"/>
</dbReference>
<dbReference type="Gene3D" id="3.10.129.10">
    <property type="entry name" value="Hotdog Thioesterase"/>
    <property type="match status" value="1"/>
</dbReference>
<evidence type="ECO:0000313" key="2">
    <source>
        <dbReference type="EMBL" id="SEH36485.1"/>
    </source>
</evidence>
<evidence type="ECO:0000313" key="3">
    <source>
        <dbReference type="Proteomes" id="UP000199215"/>
    </source>
</evidence>
<dbReference type="InterPro" id="IPR052342">
    <property type="entry name" value="MCH/BMMD"/>
</dbReference>
<evidence type="ECO:0000259" key="1">
    <source>
        <dbReference type="Pfam" id="PF01575"/>
    </source>
</evidence>